<name>A0ABS2S4B1_9PSEU</name>
<evidence type="ECO:0000256" key="6">
    <source>
        <dbReference type="ARBA" id="ARBA00022777"/>
    </source>
</evidence>
<evidence type="ECO:0000256" key="10">
    <source>
        <dbReference type="SAM" id="Phobius"/>
    </source>
</evidence>
<feature type="domain" description="Signal transduction histidine kinase subgroup 3 dimerisation and phosphoacceptor" evidence="11">
    <location>
        <begin position="161"/>
        <end position="223"/>
    </location>
</feature>
<dbReference type="InterPro" id="IPR036890">
    <property type="entry name" value="HATPase_C_sf"/>
</dbReference>
<dbReference type="EC" id="2.7.13.3" evidence="2"/>
<evidence type="ECO:0000256" key="4">
    <source>
        <dbReference type="ARBA" id="ARBA00022679"/>
    </source>
</evidence>
<feature type="transmembrane region" description="Helical" evidence="10">
    <location>
        <begin position="46"/>
        <end position="71"/>
    </location>
</feature>
<evidence type="ECO:0000256" key="3">
    <source>
        <dbReference type="ARBA" id="ARBA00022553"/>
    </source>
</evidence>
<dbReference type="Pfam" id="PF07730">
    <property type="entry name" value="HisKA_3"/>
    <property type="match status" value="1"/>
</dbReference>
<dbReference type="Proteomes" id="UP001195724">
    <property type="component" value="Unassembled WGS sequence"/>
</dbReference>
<evidence type="ECO:0000313" key="13">
    <source>
        <dbReference type="Proteomes" id="UP001195724"/>
    </source>
</evidence>
<keyword evidence="8" id="KW-0902">Two-component regulatory system</keyword>
<dbReference type="InterPro" id="IPR050482">
    <property type="entry name" value="Sensor_HK_TwoCompSys"/>
</dbReference>
<evidence type="ECO:0000256" key="5">
    <source>
        <dbReference type="ARBA" id="ARBA00022741"/>
    </source>
</evidence>
<keyword evidence="13" id="KW-1185">Reference proteome</keyword>
<dbReference type="PANTHER" id="PTHR24421">
    <property type="entry name" value="NITRATE/NITRITE SENSOR PROTEIN NARX-RELATED"/>
    <property type="match status" value="1"/>
</dbReference>
<feature type="transmembrane region" description="Helical" evidence="10">
    <location>
        <begin position="83"/>
        <end position="101"/>
    </location>
</feature>
<dbReference type="RefSeq" id="WP_307819559.1">
    <property type="nucleotide sequence ID" value="NZ_JAFBCL010000001.1"/>
</dbReference>
<keyword evidence="6 12" id="KW-0418">Kinase</keyword>
<keyword evidence="10" id="KW-0812">Transmembrane</keyword>
<feature type="region of interest" description="Disordered" evidence="9">
    <location>
        <begin position="331"/>
        <end position="370"/>
    </location>
</feature>
<keyword evidence="10" id="KW-0472">Membrane</keyword>
<dbReference type="EMBL" id="JAFBCL010000001">
    <property type="protein sequence ID" value="MBM7810539.1"/>
    <property type="molecule type" value="Genomic_DNA"/>
</dbReference>
<keyword evidence="4" id="KW-0808">Transferase</keyword>
<gene>
    <name evidence="12" type="ORF">JOE68_001404</name>
</gene>
<comment type="catalytic activity">
    <reaction evidence="1">
        <text>ATP + protein L-histidine = ADP + protein N-phospho-L-histidine.</text>
        <dbReference type="EC" id="2.7.13.3"/>
    </reaction>
</comment>
<proteinExistence type="predicted"/>
<keyword evidence="7" id="KW-0067">ATP-binding</keyword>
<protein>
    <recommendedName>
        <fullName evidence="2">histidine kinase</fullName>
        <ecNumber evidence="2">2.7.13.3</ecNumber>
    </recommendedName>
</protein>
<dbReference type="InterPro" id="IPR011712">
    <property type="entry name" value="Sig_transdc_His_kin_sub3_dim/P"/>
</dbReference>
<comment type="caution">
    <text evidence="12">The sequence shown here is derived from an EMBL/GenBank/DDBJ whole genome shotgun (WGS) entry which is preliminary data.</text>
</comment>
<organism evidence="12 13">
    <name type="scientific">Saccharothrix algeriensis</name>
    <dbReference type="NCBI Taxonomy" id="173560"/>
    <lineage>
        <taxon>Bacteria</taxon>
        <taxon>Bacillati</taxon>
        <taxon>Actinomycetota</taxon>
        <taxon>Actinomycetes</taxon>
        <taxon>Pseudonocardiales</taxon>
        <taxon>Pseudonocardiaceae</taxon>
        <taxon>Saccharothrix</taxon>
    </lineage>
</organism>
<evidence type="ECO:0000256" key="9">
    <source>
        <dbReference type="SAM" id="MobiDB-lite"/>
    </source>
</evidence>
<sequence>MVIARQVLAVAVPAAMVLLADGGPFPWSIPAALVACALLPVRRWWPWLAVVACLPALAGGLGWPPAVVALYRVGRTSTPRVMIGWVAVTTAVPATMVVATQDLAVGAIALTYSFTVFMSGAPTALGALIATRQELTGSLAEASRAREAELEAREAGARASERARIAREIHDAVGHHATLIAVESAALAATSDSPEVQATARRLRALAKDALAEMRAALGLLNTEPTQGHEDIPQLVDRARAAGLAIRLDDGVKDLPPPISRAAFRVVQEALTNVTKHAPGAAVRVSLTKADGRLKVSVVNGRPLHPSTADQGGMGLHGLSERIRLVGGTLKTTPKADGSWELEADLPSGPSKVDPDDSTLGGSAHDRANA</sequence>
<keyword evidence="10" id="KW-1133">Transmembrane helix</keyword>
<dbReference type="GO" id="GO:0016301">
    <property type="term" value="F:kinase activity"/>
    <property type="evidence" value="ECO:0007669"/>
    <property type="project" value="UniProtKB-KW"/>
</dbReference>
<evidence type="ECO:0000256" key="8">
    <source>
        <dbReference type="ARBA" id="ARBA00023012"/>
    </source>
</evidence>
<dbReference type="Gene3D" id="1.20.5.1930">
    <property type="match status" value="1"/>
</dbReference>
<dbReference type="Gene3D" id="3.30.565.10">
    <property type="entry name" value="Histidine kinase-like ATPase, C-terminal domain"/>
    <property type="match status" value="1"/>
</dbReference>
<keyword evidence="3" id="KW-0597">Phosphoprotein</keyword>
<evidence type="ECO:0000256" key="2">
    <source>
        <dbReference type="ARBA" id="ARBA00012438"/>
    </source>
</evidence>
<keyword evidence="5" id="KW-0547">Nucleotide-binding</keyword>
<evidence type="ECO:0000259" key="11">
    <source>
        <dbReference type="Pfam" id="PF07730"/>
    </source>
</evidence>
<accession>A0ABS2S4B1</accession>
<dbReference type="CDD" id="cd16917">
    <property type="entry name" value="HATPase_UhpB-NarQ-NarX-like"/>
    <property type="match status" value="1"/>
</dbReference>
<evidence type="ECO:0000256" key="7">
    <source>
        <dbReference type="ARBA" id="ARBA00022840"/>
    </source>
</evidence>
<evidence type="ECO:0000256" key="1">
    <source>
        <dbReference type="ARBA" id="ARBA00000085"/>
    </source>
</evidence>
<dbReference type="PANTHER" id="PTHR24421:SF10">
    <property type="entry name" value="NITRATE_NITRITE SENSOR PROTEIN NARQ"/>
    <property type="match status" value="1"/>
</dbReference>
<feature type="transmembrane region" description="Helical" evidence="10">
    <location>
        <begin position="107"/>
        <end position="130"/>
    </location>
</feature>
<dbReference type="SUPFAM" id="SSF55874">
    <property type="entry name" value="ATPase domain of HSP90 chaperone/DNA topoisomerase II/histidine kinase"/>
    <property type="match status" value="1"/>
</dbReference>
<evidence type="ECO:0000313" key="12">
    <source>
        <dbReference type="EMBL" id="MBM7810539.1"/>
    </source>
</evidence>
<reference evidence="12 13" key="1">
    <citation type="submission" date="2021-01" db="EMBL/GenBank/DDBJ databases">
        <title>Sequencing the genomes of 1000 actinobacteria strains.</title>
        <authorList>
            <person name="Klenk H.-P."/>
        </authorList>
    </citation>
    <scope>NUCLEOTIDE SEQUENCE [LARGE SCALE GENOMIC DNA]</scope>
    <source>
        <strain evidence="12 13">DSM 44581</strain>
    </source>
</reference>